<organism evidence="1 2">
    <name type="scientific">Gimesia chilikensis</name>
    <dbReference type="NCBI Taxonomy" id="2605989"/>
    <lineage>
        <taxon>Bacteria</taxon>
        <taxon>Pseudomonadati</taxon>
        <taxon>Planctomycetota</taxon>
        <taxon>Planctomycetia</taxon>
        <taxon>Planctomycetales</taxon>
        <taxon>Planctomycetaceae</taxon>
        <taxon>Gimesia</taxon>
    </lineage>
</organism>
<dbReference type="AlphaFoldDB" id="A0A517WJQ5"/>
<dbReference type="RefSeq" id="WP_145043834.1">
    <property type="nucleotide sequence ID" value="NZ_CP036347.1"/>
</dbReference>
<gene>
    <name evidence="1" type="ORF">V6x_52280</name>
</gene>
<protein>
    <submittedName>
        <fullName evidence="1">Uncharacterized protein</fullName>
    </submittedName>
</protein>
<sequence length="89" mass="10309">MKEILIVIVLIMVVNVGVSQINSKILNNVEGKPLADYPVFQIEPSERIKTRILISAERGWLKDTNKVEMYEDLEYESNSASNVYNHRDW</sequence>
<reference evidence="1 2" key="1">
    <citation type="submission" date="2019-02" db="EMBL/GenBank/DDBJ databases">
        <title>Deep-cultivation of Planctomycetes and their phenomic and genomic characterization uncovers novel biology.</title>
        <authorList>
            <person name="Wiegand S."/>
            <person name="Jogler M."/>
            <person name="Boedeker C."/>
            <person name="Pinto D."/>
            <person name="Vollmers J."/>
            <person name="Rivas-Marin E."/>
            <person name="Kohn T."/>
            <person name="Peeters S.H."/>
            <person name="Heuer A."/>
            <person name="Rast P."/>
            <person name="Oberbeckmann S."/>
            <person name="Bunk B."/>
            <person name="Jeske O."/>
            <person name="Meyerdierks A."/>
            <person name="Storesund J.E."/>
            <person name="Kallscheuer N."/>
            <person name="Luecker S."/>
            <person name="Lage O.M."/>
            <person name="Pohl T."/>
            <person name="Merkel B.J."/>
            <person name="Hornburger P."/>
            <person name="Mueller R.-W."/>
            <person name="Bruemmer F."/>
            <person name="Labrenz M."/>
            <person name="Spormann A.M."/>
            <person name="Op den Camp H."/>
            <person name="Overmann J."/>
            <person name="Amann R."/>
            <person name="Jetten M.S.M."/>
            <person name="Mascher T."/>
            <person name="Medema M.H."/>
            <person name="Devos D.P."/>
            <person name="Kaster A.-K."/>
            <person name="Ovreas L."/>
            <person name="Rohde M."/>
            <person name="Galperin M.Y."/>
            <person name="Jogler C."/>
        </authorList>
    </citation>
    <scope>NUCLEOTIDE SEQUENCE [LARGE SCALE GENOMIC DNA]</scope>
    <source>
        <strain evidence="1 2">V6</strain>
    </source>
</reference>
<proteinExistence type="predicted"/>
<dbReference type="EMBL" id="CP036347">
    <property type="protein sequence ID" value="QDU05491.1"/>
    <property type="molecule type" value="Genomic_DNA"/>
</dbReference>
<dbReference type="Proteomes" id="UP000320722">
    <property type="component" value="Chromosome"/>
</dbReference>
<accession>A0A517WJQ5</accession>
<name>A0A517WJQ5_9PLAN</name>
<evidence type="ECO:0000313" key="1">
    <source>
        <dbReference type="EMBL" id="QDU05491.1"/>
    </source>
</evidence>
<evidence type="ECO:0000313" key="2">
    <source>
        <dbReference type="Proteomes" id="UP000320722"/>
    </source>
</evidence>